<evidence type="ECO:0000256" key="1">
    <source>
        <dbReference type="SAM" id="Phobius"/>
    </source>
</evidence>
<feature type="transmembrane region" description="Helical" evidence="1">
    <location>
        <begin position="72"/>
        <end position="92"/>
    </location>
</feature>
<feature type="transmembrane region" description="Helical" evidence="1">
    <location>
        <begin position="39"/>
        <end position="60"/>
    </location>
</feature>
<comment type="caution">
    <text evidence="2">The sequence shown here is derived from an EMBL/GenBank/DDBJ whole genome shotgun (WGS) entry which is preliminary data.</text>
</comment>
<reference evidence="2 3" key="1">
    <citation type="submission" date="2020-04" db="EMBL/GenBank/DDBJ databases">
        <authorList>
            <person name="Yoon J."/>
        </authorList>
    </citation>
    <scope>NUCLEOTIDE SEQUENCE [LARGE SCALE GENOMIC DNA]</scope>
    <source>
        <strain evidence="2 3">DJ-13</strain>
    </source>
</reference>
<accession>A0ABX1GUD6</accession>
<evidence type="ECO:0008006" key="4">
    <source>
        <dbReference type="Google" id="ProtNLM"/>
    </source>
</evidence>
<feature type="transmembrane region" description="Helical" evidence="1">
    <location>
        <begin position="12"/>
        <end position="33"/>
    </location>
</feature>
<keyword evidence="1" id="KW-1133">Transmembrane helix</keyword>
<gene>
    <name evidence="2" type="ORF">HCU67_15050</name>
</gene>
<dbReference type="EMBL" id="JAAWWL010000002">
    <property type="protein sequence ID" value="NKI33273.1"/>
    <property type="molecule type" value="Genomic_DNA"/>
</dbReference>
<feature type="transmembrane region" description="Helical" evidence="1">
    <location>
        <begin position="224"/>
        <end position="242"/>
    </location>
</feature>
<keyword evidence="3" id="KW-1185">Reference proteome</keyword>
<dbReference type="RefSeq" id="WP_168553412.1">
    <property type="nucleotide sequence ID" value="NZ_JAAWWL010000002.1"/>
</dbReference>
<protein>
    <recommendedName>
        <fullName evidence="4">Prenyltransferase</fullName>
    </recommendedName>
</protein>
<keyword evidence="1" id="KW-0472">Membrane</keyword>
<dbReference type="Proteomes" id="UP000718451">
    <property type="component" value="Unassembled WGS sequence"/>
</dbReference>
<feature type="transmembrane region" description="Helical" evidence="1">
    <location>
        <begin position="129"/>
        <end position="148"/>
    </location>
</feature>
<evidence type="ECO:0000313" key="2">
    <source>
        <dbReference type="EMBL" id="NKI33273.1"/>
    </source>
</evidence>
<organism evidence="2 3">
    <name type="scientific">Croceivirga thetidis</name>
    <dbReference type="NCBI Taxonomy" id="2721623"/>
    <lineage>
        <taxon>Bacteria</taxon>
        <taxon>Pseudomonadati</taxon>
        <taxon>Bacteroidota</taxon>
        <taxon>Flavobacteriia</taxon>
        <taxon>Flavobacteriales</taxon>
        <taxon>Flavobacteriaceae</taxon>
        <taxon>Croceivirga</taxon>
    </lineage>
</organism>
<proteinExistence type="predicted"/>
<evidence type="ECO:0000313" key="3">
    <source>
        <dbReference type="Proteomes" id="UP000718451"/>
    </source>
</evidence>
<feature type="transmembrane region" description="Helical" evidence="1">
    <location>
        <begin position="98"/>
        <end position="117"/>
    </location>
</feature>
<name>A0ABX1GUD6_9FLAO</name>
<sequence length="273" mass="31316">MRLLKPVFDFYLDASIHVALAVVCLNLHTSLGFNKTPNYFLVGFLFFGTIVCYNFMKYGVEAKKYLIVHKPYHKIIQVFSFLCFPFAVYCFLQLSRELWFPIALLTILSGLYILPFLPTSKSLRTLGGFKIFLVALVWVGFTVLLPAIEYQLQFGLVLYLNMLKRFLLVIILFIPFEIRDLKVDSIELKTLPQRIGTEKTKKVGYGLVILYFLITVYLDHSLSNFIIALILFAVLGVAIKYTTINQSKYYAAFWIEGIPIFLLIITGIALSLI</sequence>
<keyword evidence="1" id="KW-0812">Transmembrane</keyword>
<feature type="transmembrane region" description="Helical" evidence="1">
    <location>
        <begin position="154"/>
        <end position="176"/>
    </location>
</feature>
<feature type="transmembrane region" description="Helical" evidence="1">
    <location>
        <begin position="203"/>
        <end position="218"/>
    </location>
</feature>
<feature type="transmembrane region" description="Helical" evidence="1">
    <location>
        <begin position="249"/>
        <end position="272"/>
    </location>
</feature>